<dbReference type="Proteomes" id="UP000217736">
    <property type="component" value="Chromosome"/>
</dbReference>
<dbReference type="EMBL" id="AP018164">
    <property type="protein sequence ID" value="BAX91052.1"/>
    <property type="molecule type" value="Genomic_DNA"/>
</dbReference>
<keyword evidence="3" id="KW-1185">Reference proteome</keyword>
<reference evidence="3" key="1">
    <citation type="submission" date="2017-06" db="EMBL/GenBank/DDBJ databases">
        <title>Complete Genome Sequence of Mycobacterium shigaense.</title>
        <authorList>
            <person name="Fukano H."/>
            <person name="Yoshida M."/>
            <person name="Kazumi Y."/>
            <person name="Ogura Y."/>
            <person name="Mitarai S."/>
            <person name="Hayashi T."/>
            <person name="Hoshino Y."/>
        </authorList>
    </citation>
    <scope>NUCLEOTIDE SEQUENCE [LARGE SCALE GENOMIC DNA]</scope>
    <source>
        <strain evidence="3">UN-152</strain>
    </source>
</reference>
<dbReference type="KEGG" id="mshg:MSG_00893"/>
<dbReference type="InterPro" id="IPR036397">
    <property type="entry name" value="RNaseH_sf"/>
</dbReference>
<protein>
    <submittedName>
        <fullName evidence="2">Integrase</fullName>
    </submittedName>
</protein>
<dbReference type="GO" id="GO:0003676">
    <property type="term" value="F:nucleic acid binding"/>
    <property type="evidence" value="ECO:0007669"/>
    <property type="project" value="InterPro"/>
</dbReference>
<evidence type="ECO:0000313" key="2">
    <source>
        <dbReference type="EMBL" id="BAX91052.1"/>
    </source>
</evidence>
<dbReference type="PROSITE" id="PS50994">
    <property type="entry name" value="INTEGRASE"/>
    <property type="match status" value="1"/>
</dbReference>
<accession>A0A1Z4EDP1</accession>
<dbReference type="GO" id="GO:0015074">
    <property type="term" value="P:DNA integration"/>
    <property type="evidence" value="ECO:0007669"/>
    <property type="project" value="InterPro"/>
</dbReference>
<dbReference type="PANTHER" id="PTHR47515:SF1">
    <property type="entry name" value="BLR2054 PROTEIN"/>
    <property type="match status" value="1"/>
</dbReference>
<sequence length="151" mass="16908">MVERSITGEHLIAELDRLAGQRGTYPAVLRCDNGPELACSAMTDWAAGQVGLHFIPPGEPWRNGYIESFNSRIRDECLNINSFWSLAQARVVISDCKHEYNHHRRHSSLGYQPPARYAATCTHQLTTLVRCGPVHGVRSSGSVRSQLLPRR</sequence>
<evidence type="ECO:0000313" key="3">
    <source>
        <dbReference type="Proteomes" id="UP000217736"/>
    </source>
</evidence>
<dbReference type="AlphaFoldDB" id="A0A1Z4EDP1"/>
<gene>
    <name evidence="2" type="ORF">MSG_00893</name>
</gene>
<dbReference type="Gene3D" id="3.30.420.10">
    <property type="entry name" value="Ribonuclease H-like superfamily/Ribonuclease H"/>
    <property type="match status" value="1"/>
</dbReference>
<organism evidence="2 3">
    <name type="scientific">Mycobacterium shigaense</name>
    <dbReference type="NCBI Taxonomy" id="722731"/>
    <lineage>
        <taxon>Bacteria</taxon>
        <taxon>Bacillati</taxon>
        <taxon>Actinomycetota</taxon>
        <taxon>Actinomycetes</taxon>
        <taxon>Mycobacteriales</taxon>
        <taxon>Mycobacteriaceae</taxon>
        <taxon>Mycobacterium</taxon>
        <taxon>Mycobacterium simiae complex</taxon>
    </lineage>
</organism>
<feature type="domain" description="Integrase catalytic" evidence="1">
    <location>
        <begin position="1"/>
        <end position="121"/>
    </location>
</feature>
<dbReference type="Pfam" id="PF13683">
    <property type="entry name" value="rve_3"/>
    <property type="match status" value="1"/>
</dbReference>
<name>A0A1Z4EDP1_9MYCO</name>
<evidence type="ECO:0000259" key="1">
    <source>
        <dbReference type="PROSITE" id="PS50994"/>
    </source>
</evidence>
<dbReference type="SUPFAM" id="SSF53098">
    <property type="entry name" value="Ribonuclease H-like"/>
    <property type="match status" value="1"/>
</dbReference>
<dbReference type="PANTHER" id="PTHR47515">
    <property type="entry name" value="LOW CALCIUM RESPONSE LOCUS PROTEIN T"/>
    <property type="match status" value="1"/>
</dbReference>
<dbReference type="InterPro" id="IPR012337">
    <property type="entry name" value="RNaseH-like_sf"/>
</dbReference>
<proteinExistence type="predicted"/>
<dbReference type="InterPro" id="IPR001584">
    <property type="entry name" value="Integrase_cat-core"/>
</dbReference>